<keyword evidence="3" id="KW-1185">Reference proteome</keyword>
<feature type="compositionally biased region" description="Low complexity" evidence="1">
    <location>
        <begin position="63"/>
        <end position="95"/>
    </location>
</feature>
<dbReference type="Proteomes" id="UP001433268">
    <property type="component" value="Unassembled WGS sequence"/>
</dbReference>
<reference evidence="2 3" key="1">
    <citation type="submission" date="2023-01" db="EMBL/GenBank/DDBJ databases">
        <title>Analysis of 21 Apiospora genomes using comparative genomics revels a genus with tremendous synthesis potential of carbohydrate active enzymes and secondary metabolites.</title>
        <authorList>
            <person name="Sorensen T."/>
        </authorList>
    </citation>
    <scope>NUCLEOTIDE SEQUENCE [LARGE SCALE GENOMIC DNA]</scope>
    <source>
        <strain evidence="2 3">CBS 114990</strain>
    </source>
</reference>
<accession>A0ABR1V768</accession>
<evidence type="ECO:0000313" key="2">
    <source>
        <dbReference type="EMBL" id="KAK8065823.1"/>
    </source>
</evidence>
<feature type="compositionally biased region" description="Polar residues" evidence="1">
    <location>
        <begin position="1"/>
        <end position="28"/>
    </location>
</feature>
<proteinExistence type="predicted"/>
<dbReference type="RefSeq" id="XP_066662576.1">
    <property type="nucleotide sequence ID" value="XM_066816884.1"/>
</dbReference>
<feature type="compositionally biased region" description="Basic and acidic residues" evidence="1">
    <location>
        <begin position="207"/>
        <end position="236"/>
    </location>
</feature>
<sequence>MEGRPWQQQQQKAVWGESDTTTTANNETHGQEPISGAQGDVSKGEPFDKGNIDPQPNASSVNSHEPSTTGTPTTSTAHSTQQASTPTPTTSSTTTGPHHDSAQFAKTTGTAAGADKVPDNKHTEMKAQDVPADTSKAQNDTRDPENPQTHPKNAAMDVDNTGEGINKGQDLDKIPPPKPLDELARERGGDAGKVDVDSGKADSGIVGDKKDEAEGKEDPNDPHAKSSGEGTGEKYVKTSGLQADGGDFDATKPGAGREADRLLEQKGIHVTKGVPPKPEDEGAADKEHADKGHADKDSGSSEKSEKKGTLSKIKEKLHRH</sequence>
<feature type="compositionally biased region" description="Basic and acidic residues" evidence="1">
    <location>
        <begin position="169"/>
        <end position="200"/>
    </location>
</feature>
<feature type="compositionally biased region" description="Basic and acidic residues" evidence="1">
    <location>
        <begin position="116"/>
        <end position="127"/>
    </location>
</feature>
<evidence type="ECO:0000313" key="3">
    <source>
        <dbReference type="Proteomes" id="UP001433268"/>
    </source>
</evidence>
<evidence type="ECO:0000256" key="1">
    <source>
        <dbReference type="SAM" id="MobiDB-lite"/>
    </source>
</evidence>
<dbReference type="GeneID" id="92049944"/>
<feature type="compositionally biased region" description="Basic and acidic residues" evidence="1">
    <location>
        <begin position="277"/>
        <end position="314"/>
    </location>
</feature>
<protein>
    <submittedName>
        <fullName evidence="2">Uncharacterized protein</fullName>
    </submittedName>
</protein>
<gene>
    <name evidence="2" type="ORF">PG997_012570</name>
</gene>
<organism evidence="2 3">
    <name type="scientific">Apiospora hydei</name>
    <dbReference type="NCBI Taxonomy" id="1337664"/>
    <lineage>
        <taxon>Eukaryota</taxon>
        <taxon>Fungi</taxon>
        <taxon>Dikarya</taxon>
        <taxon>Ascomycota</taxon>
        <taxon>Pezizomycotina</taxon>
        <taxon>Sordariomycetes</taxon>
        <taxon>Xylariomycetidae</taxon>
        <taxon>Amphisphaeriales</taxon>
        <taxon>Apiosporaceae</taxon>
        <taxon>Apiospora</taxon>
    </lineage>
</organism>
<name>A0ABR1V768_9PEZI</name>
<comment type="caution">
    <text evidence="2">The sequence shown here is derived from an EMBL/GenBank/DDBJ whole genome shotgun (WGS) entry which is preliminary data.</text>
</comment>
<dbReference type="EMBL" id="JAQQWN010000009">
    <property type="protein sequence ID" value="KAK8065823.1"/>
    <property type="molecule type" value="Genomic_DNA"/>
</dbReference>
<feature type="region of interest" description="Disordered" evidence="1">
    <location>
        <begin position="1"/>
        <end position="320"/>
    </location>
</feature>
<feature type="compositionally biased region" description="Basic and acidic residues" evidence="1">
    <location>
        <begin position="42"/>
        <end position="51"/>
    </location>
</feature>
<feature type="compositionally biased region" description="Basic and acidic residues" evidence="1">
    <location>
        <begin position="255"/>
        <end position="267"/>
    </location>
</feature>